<evidence type="ECO:0000256" key="1">
    <source>
        <dbReference type="SAM" id="MobiDB-lite"/>
    </source>
</evidence>
<comment type="caution">
    <text evidence="2">The sequence shown here is derived from an EMBL/GenBank/DDBJ whole genome shotgun (WGS) entry which is preliminary data.</text>
</comment>
<dbReference type="NCBIfam" id="NF037993">
    <property type="entry name" value="cyano_chori_ly"/>
    <property type="match status" value="1"/>
</dbReference>
<dbReference type="InterPro" id="IPR028978">
    <property type="entry name" value="Chorismate_lyase_/UTRA_dom_sf"/>
</dbReference>
<dbReference type="AlphaFoldDB" id="A0AAW1RBA6"/>
<dbReference type="EMBL" id="JALJOR010000001">
    <property type="protein sequence ID" value="KAK9830507.1"/>
    <property type="molecule type" value="Genomic_DNA"/>
</dbReference>
<sequence>MIRQCKRLHSASQTRFAAATARHSRSVESRAHSPGNSRDTKPLATHSKAVSGLAASKPASKTGWHPLEQPLIWQGSEDEAVFQGMLPVQLSPPWKVILLSDGSVTRHLQLMTDLKVHVDCLEMANIGEDREGLPMGAELIPGPLLQRQVLLRSPGPSQRALVYAASWWNADHVNEYLKDGSQPIWVSLSRERTELYREIQQVYHGNSPYLEEVFDTPGPFWGRQYLFWHNQQPLTLIYEVFSNSLEKYLGPCSAVI</sequence>
<dbReference type="InterPro" id="IPR002800">
    <property type="entry name" value="Rv2949c-like"/>
</dbReference>
<organism evidence="2 3">
    <name type="scientific">[Myrmecia] bisecta</name>
    <dbReference type="NCBI Taxonomy" id="41462"/>
    <lineage>
        <taxon>Eukaryota</taxon>
        <taxon>Viridiplantae</taxon>
        <taxon>Chlorophyta</taxon>
        <taxon>core chlorophytes</taxon>
        <taxon>Trebouxiophyceae</taxon>
        <taxon>Trebouxiales</taxon>
        <taxon>Trebouxiaceae</taxon>
        <taxon>Myrmecia</taxon>
    </lineage>
</organism>
<gene>
    <name evidence="2" type="ORF">WJX72_012138</name>
</gene>
<dbReference type="Gene3D" id="3.40.1410.10">
    <property type="entry name" value="Chorismate lyase-like"/>
    <property type="match status" value="1"/>
</dbReference>
<dbReference type="Proteomes" id="UP001489004">
    <property type="component" value="Unassembled WGS sequence"/>
</dbReference>
<keyword evidence="3" id="KW-1185">Reference proteome</keyword>
<feature type="region of interest" description="Disordered" evidence="1">
    <location>
        <begin position="1"/>
        <end position="62"/>
    </location>
</feature>
<reference evidence="2 3" key="1">
    <citation type="journal article" date="2024" name="Nat. Commun.">
        <title>Phylogenomics reveals the evolutionary origins of lichenization in chlorophyte algae.</title>
        <authorList>
            <person name="Puginier C."/>
            <person name="Libourel C."/>
            <person name="Otte J."/>
            <person name="Skaloud P."/>
            <person name="Haon M."/>
            <person name="Grisel S."/>
            <person name="Petersen M."/>
            <person name="Berrin J.G."/>
            <person name="Delaux P.M."/>
            <person name="Dal Grande F."/>
            <person name="Keller J."/>
        </authorList>
    </citation>
    <scope>NUCLEOTIDE SEQUENCE [LARGE SCALE GENOMIC DNA]</scope>
    <source>
        <strain evidence="2 3">SAG 2043</strain>
    </source>
</reference>
<accession>A0AAW1RBA6</accession>
<name>A0AAW1RBA6_9CHLO</name>
<evidence type="ECO:0000313" key="2">
    <source>
        <dbReference type="EMBL" id="KAK9830507.1"/>
    </source>
</evidence>
<evidence type="ECO:0008006" key="4">
    <source>
        <dbReference type="Google" id="ProtNLM"/>
    </source>
</evidence>
<dbReference type="SUPFAM" id="SSF64288">
    <property type="entry name" value="Chorismate lyase-like"/>
    <property type="match status" value="1"/>
</dbReference>
<protein>
    <recommendedName>
        <fullName evidence="4">DUF98 domain-containing protein</fullName>
    </recommendedName>
</protein>
<evidence type="ECO:0000313" key="3">
    <source>
        <dbReference type="Proteomes" id="UP001489004"/>
    </source>
</evidence>
<dbReference type="Pfam" id="PF01947">
    <property type="entry name" value="Rv2949c-like"/>
    <property type="match status" value="1"/>
</dbReference>
<proteinExistence type="predicted"/>
<dbReference type="InterPro" id="IPR048022">
    <property type="entry name" value="Ch_lyase_cyan"/>
</dbReference>